<dbReference type="AlphaFoldDB" id="A0A928Z402"/>
<dbReference type="InterPro" id="IPR036320">
    <property type="entry name" value="Glycosyl_Trfase_fam3_N_dom_sf"/>
</dbReference>
<keyword evidence="3" id="KW-0057">Aromatic amino acid biosynthesis</keyword>
<evidence type="ECO:0000256" key="3">
    <source>
        <dbReference type="ARBA" id="ARBA00023141"/>
    </source>
</evidence>
<accession>A0A928Z402</accession>
<dbReference type="SUPFAM" id="SSF52418">
    <property type="entry name" value="Nucleoside phosphorylase/phosphoribosyltransferase catalytic domain"/>
    <property type="match status" value="1"/>
</dbReference>
<dbReference type="GO" id="GO:0000162">
    <property type="term" value="P:L-tryptophan biosynthetic process"/>
    <property type="evidence" value="ECO:0007669"/>
    <property type="project" value="InterPro"/>
</dbReference>
<dbReference type="Proteomes" id="UP000625316">
    <property type="component" value="Unassembled WGS sequence"/>
</dbReference>
<evidence type="ECO:0000256" key="1">
    <source>
        <dbReference type="ARBA" id="ARBA00022676"/>
    </source>
</evidence>
<dbReference type="GO" id="GO:0005829">
    <property type="term" value="C:cytosol"/>
    <property type="evidence" value="ECO:0007669"/>
    <property type="project" value="TreeGrafter"/>
</dbReference>
<organism evidence="6 7">
    <name type="scientific">Romeriopsis navalis LEGE 11480</name>
    <dbReference type="NCBI Taxonomy" id="2777977"/>
    <lineage>
        <taxon>Bacteria</taxon>
        <taxon>Bacillati</taxon>
        <taxon>Cyanobacteriota</taxon>
        <taxon>Cyanophyceae</taxon>
        <taxon>Leptolyngbyales</taxon>
        <taxon>Leptolyngbyaceae</taxon>
        <taxon>Romeriopsis</taxon>
        <taxon>Romeriopsis navalis</taxon>
    </lineage>
</organism>
<reference evidence="6" key="1">
    <citation type="submission" date="2020-10" db="EMBL/GenBank/DDBJ databases">
        <authorList>
            <person name="Castelo-Branco R."/>
            <person name="Eusebio N."/>
            <person name="Adriana R."/>
            <person name="Vieira A."/>
            <person name="Brugerolle De Fraissinette N."/>
            <person name="Rezende De Castro R."/>
            <person name="Schneider M.P."/>
            <person name="Vasconcelos V."/>
            <person name="Leao P.N."/>
        </authorList>
    </citation>
    <scope>NUCLEOTIDE SEQUENCE</scope>
    <source>
        <strain evidence="6">LEGE 11480</strain>
    </source>
</reference>
<protein>
    <submittedName>
        <fullName evidence="6">Anthranilate phosphoribosyltransferase family protein</fullName>
    </submittedName>
</protein>
<feature type="domain" description="Glycosyl transferase family 3 N-terminal" evidence="5">
    <location>
        <begin position="6"/>
        <end position="70"/>
    </location>
</feature>
<dbReference type="InterPro" id="IPR017459">
    <property type="entry name" value="Glycosyl_Trfase_fam3_N_dom"/>
</dbReference>
<sequence>MSTEFREYLRKIGSGPHTSKSLTREEAAAAYRLMLQAEATPVQIGGFMIAHRIKRPTGEELAGMLDAYNELGPQLQPIDAAYPVMVMCNPYDGRSRTSPLSPLIALILATAGVPVVTPGGDRMPTKMGVPLVDLWQALGVSWAKLSLDQLQQVLAQTLLGLLYLPRHFPLAQTIVAYREQIGKRPPQATLELIWSPYCGPCHTVSGFVHPPTENMFRIAGELHGLSQFTAIKGLEGSCDLPRDRTVIAMLSNAVGDWRRFTLHPQEFGAAAKELPLLDTADLAAAYQNVLAGEPSDVTNATVWSAGFYLWRAGAVATIEAGMALALELLQAGKVKAQLAHLCCAVAAIT</sequence>
<evidence type="ECO:0000259" key="4">
    <source>
        <dbReference type="Pfam" id="PF00591"/>
    </source>
</evidence>
<dbReference type="GO" id="GO:0004048">
    <property type="term" value="F:anthranilate phosphoribosyltransferase activity"/>
    <property type="evidence" value="ECO:0007669"/>
    <property type="project" value="InterPro"/>
</dbReference>
<dbReference type="PANTHER" id="PTHR43285">
    <property type="entry name" value="ANTHRANILATE PHOSPHORIBOSYLTRANSFERASE"/>
    <property type="match status" value="1"/>
</dbReference>
<dbReference type="InterPro" id="IPR000312">
    <property type="entry name" value="Glycosyl_Trfase_fam3"/>
</dbReference>
<proteinExistence type="predicted"/>
<dbReference type="InterPro" id="IPR035902">
    <property type="entry name" value="Nuc_phospho_transferase"/>
</dbReference>
<dbReference type="Pfam" id="PF02885">
    <property type="entry name" value="Glycos_trans_3N"/>
    <property type="match status" value="1"/>
</dbReference>
<dbReference type="SUPFAM" id="SSF47648">
    <property type="entry name" value="Nucleoside phosphorylase/phosphoribosyltransferase N-terminal domain"/>
    <property type="match status" value="1"/>
</dbReference>
<feature type="domain" description="Glycosyl transferase family 3" evidence="4">
    <location>
        <begin position="100"/>
        <end position="333"/>
    </location>
</feature>
<evidence type="ECO:0000256" key="2">
    <source>
        <dbReference type="ARBA" id="ARBA00022679"/>
    </source>
</evidence>
<dbReference type="Gene3D" id="1.20.970.10">
    <property type="entry name" value="Transferase, Pyrimidine Nucleoside Phosphorylase, Chain C"/>
    <property type="match status" value="1"/>
</dbReference>
<dbReference type="EMBL" id="JADEXQ010000085">
    <property type="protein sequence ID" value="MBE9032041.1"/>
    <property type="molecule type" value="Genomic_DNA"/>
</dbReference>
<keyword evidence="1 6" id="KW-0328">Glycosyltransferase</keyword>
<comment type="caution">
    <text evidence="6">The sequence shown here is derived from an EMBL/GenBank/DDBJ whole genome shotgun (WGS) entry which is preliminary data.</text>
</comment>
<evidence type="ECO:0000313" key="7">
    <source>
        <dbReference type="Proteomes" id="UP000625316"/>
    </source>
</evidence>
<dbReference type="PANTHER" id="PTHR43285:SF3">
    <property type="entry name" value="SLL1634 PROTEIN"/>
    <property type="match status" value="1"/>
</dbReference>
<dbReference type="RefSeq" id="WP_264326866.1">
    <property type="nucleotide sequence ID" value="NZ_JADEXQ010000085.1"/>
</dbReference>
<name>A0A928Z402_9CYAN</name>
<dbReference type="NCBIfam" id="NF005635">
    <property type="entry name" value="PRK07394.1"/>
    <property type="match status" value="1"/>
</dbReference>
<dbReference type="Pfam" id="PF00591">
    <property type="entry name" value="Glycos_transf_3"/>
    <property type="match status" value="1"/>
</dbReference>
<keyword evidence="3" id="KW-0028">Amino-acid biosynthesis</keyword>
<keyword evidence="7" id="KW-1185">Reference proteome</keyword>
<dbReference type="InterPro" id="IPR005940">
    <property type="entry name" value="Anthranilate_Pribosyl_Tfrase"/>
</dbReference>
<evidence type="ECO:0000259" key="5">
    <source>
        <dbReference type="Pfam" id="PF02885"/>
    </source>
</evidence>
<keyword evidence="2" id="KW-0808">Transferase</keyword>
<gene>
    <name evidence="6" type="ORF">IQ266_20085</name>
</gene>
<dbReference type="Gene3D" id="3.40.1030.10">
    <property type="entry name" value="Nucleoside phosphorylase/phosphoribosyltransferase catalytic domain"/>
    <property type="match status" value="1"/>
</dbReference>
<evidence type="ECO:0000313" key="6">
    <source>
        <dbReference type="EMBL" id="MBE9032041.1"/>
    </source>
</evidence>